<keyword evidence="4 5" id="KW-0067">ATP-binding</keyword>
<proteinExistence type="inferred from homology"/>
<keyword evidence="2" id="KW-0813">Transport</keyword>
<evidence type="ECO:0000256" key="4">
    <source>
        <dbReference type="ARBA" id="ARBA00022840"/>
    </source>
</evidence>
<dbReference type="PANTHER" id="PTHR42711">
    <property type="entry name" value="ABC TRANSPORTER ATP-BINDING PROTEIN"/>
    <property type="match status" value="1"/>
</dbReference>
<accession>A0A385Q4Y7</accession>
<dbReference type="PROSITE" id="PS50893">
    <property type="entry name" value="ABC_TRANSPORTER_2"/>
    <property type="match status" value="1"/>
</dbReference>
<protein>
    <submittedName>
        <fullName evidence="5">ATP-binding cassette domain-containing protein</fullName>
    </submittedName>
</protein>
<comment type="similarity">
    <text evidence="1">Belongs to the ABC transporter superfamily.</text>
</comment>
<dbReference type="InterPro" id="IPR050763">
    <property type="entry name" value="ABC_transporter_ATP-binding"/>
</dbReference>
<dbReference type="InterPro" id="IPR003439">
    <property type="entry name" value="ABC_transporter-like_ATP-bd"/>
</dbReference>
<sequence>MSVDSIERKIDIVGIKKKYGRKEILRGIDLTIPFSSCIGILGGNGSGKTTLLSILAGIISADEGSFICESFDLLSDAKRRRFLVGIIPQKNPLIEELSCYDNLKLWHGRKYLDMDMVKKLGVTNFLNKRVSELSEGMKKRLAIACAVSRHSKILLMDEPSAALDIVAKDVIYNYIREFVSDGGIVILVTHDEGELKLCDRQYILKDGILLEYNFDGDIKKLAKMMGD</sequence>
<dbReference type="PANTHER" id="PTHR42711:SF5">
    <property type="entry name" value="ABC TRANSPORTER ATP-BINDING PROTEIN NATA"/>
    <property type="match status" value="1"/>
</dbReference>
<gene>
    <name evidence="5" type="ORF">D4A81_08540</name>
</gene>
<dbReference type="Gene3D" id="3.40.50.300">
    <property type="entry name" value="P-loop containing nucleotide triphosphate hydrolases"/>
    <property type="match status" value="1"/>
</dbReference>
<dbReference type="CDD" id="cd03230">
    <property type="entry name" value="ABC_DR_subfamily_A"/>
    <property type="match status" value="1"/>
</dbReference>
<organism evidence="5 6">
    <name type="scientific">Lachnoanaerobaculum umeaense</name>
    <dbReference type="NCBI Taxonomy" id="617123"/>
    <lineage>
        <taxon>Bacteria</taxon>
        <taxon>Bacillati</taxon>
        <taxon>Bacillota</taxon>
        <taxon>Clostridia</taxon>
        <taxon>Lachnospirales</taxon>
        <taxon>Lachnospiraceae</taxon>
        <taxon>Lachnoanaerobaculum</taxon>
    </lineage>
</organism>
<dbReference type="GO" id="GO:0016887">
    <property type="term" value="F:ATP hydrolysis activity"/>
    <property type="evidence" value="ECO:0007669"/>
    <property type="project" value="InterPro"/>
</dbReference>
<evidence type="ECO:0000256" key="1">
    <source>
        <dbReference type="ARBA" id="ARBA00005417"/>
    </source>
</evidence>
<dbReference type="RefSeq" id="WP_111525480.1">
    <property type="nucleotide sequence ID" value="NZ_CP032364.1"/>
</dbReference>
<dbReference type="SMART" id="SM00382">
    <property type="entry name" value="AAA"/>
    <property type="match status" value="1"/>
</dbReference>
<dbReference type="Proteomes" id="UP000265562">
    <property type="component" value="Chromosome"/>
</dbReference>
<evidence type="ECO:0000256" key="2">
    <source>
        <dbReference type="ARBA" id="ARBA00022448"/>
    </source>
</evidence>
<keyword evidence="6" id="KW-1185">Reference proteome</keyword>
<evidence type="ECO:0000256" key="3">
    <source>
        <dbReference type="ARBA" id="ARBA00022741"/>
    </source>
</evidence>
<evidence type="ECO:0000313" key="5">
    <source>
        <dbReference type="EMBL" id="AYA99983.1"/>
    </source>
</evidence>
<dbReference type="KEGG" id="lua:D4A81_08540"/>
<dbReference type="Pfam" id="PF00005">
    <property type="entry name" value="ABC_tran"/>
    <property type="match status" value="1"/>
</dbReference>
<dbReference type="OrthoDB" id="9804819at2"/>
<dbReference type="GO" id="GO:0005524">
    <property type="term" value="F:ATP binding"/>
    <property type="evidence" value="ECO:0007669"/>
    <property type="project" value="UniProtKB-KW"/>
</dbReference>
<dbReference type="InterPro" id="IPR003593">
    <property type="entry name" value="AAA+_ATPase"/>
</dbReference>
<dbReference type="SUPFAM" id="SSF52540">
    <property type="entry name" value="P-loop containing nucleoside triphosphate hydrolases"/>
    <property type="match status" value="1"/>
</dbReference>
<evidence type="ECO:0000313" key="6">
    <source>
        <dbReference type="Proteomes" id="UP000265562"/>
    </source>
</evidence>
<dbReference type="EMBL" id="CP032364">
    <property type="protein sequence ID" value="AYA99983.1"/>
    <property type="molecule type" value="Genomic_DNA"/>
</dbReference>
<reference evidence="5 6" key="1">
    <citation type="submission" date="2018-09" db="EMBL/GenBank/DDBJ databases">
        <title>Genome sequencing of Lachnoanaerobaculum umeaense DSM 23576.</title>
        <authorList>
            <person name="Kook J.-K."/>
            <person name="Park S.-N."/>
            <person name="Lim Y.K."/>
        </authorList>
    </citation>
    <scope>NUCLEOTIDE SEQUENCE [LARGE SCALE GENOMIC DNA]</scope>
    <source>
        <strain evidence="6">DSM 23576 \ CCUG 58757</strain>
    </source>
</reference>
<dbReference type="InterPro" id="IPR027417">
    <property type="entry name" value="P-loop_NTPase"/>
</dbReference>
<dbReference type="AlphaFoldDB" id="A0A385Q4Y7"/>
<keyword evidence="3" id="KW-0547">Nucleotide-binding</keyword>
<name>A0A385Q4Y7_9FIRM</name>